<dbReference type="GO" id="GO:0005975">
    <property type="term" value="P:carbohydrate metabolic process"/>
    <property type="evidence" value="ECO:0007669"/>
    <property type="project" value="InterPro"/>
</dbReference>
<evidence type="ECO:0000256" key="7">
    <source>
        <dbReference type="ARBA" id="ARBA00022676"/>
    </source>
</evidence>
<comment type="subcellular location">
    <subcellularLocation>
        <location evidence="2">Cytoplasm</location>
    </subcellularLocation>
</comment>
<organism evidence="12 13">
    <name type="scientific">Chitinophaga caeni</name>
    <dbReference type="NCBI Taxonomy" id="2029983"/>
    <lineage>
        <taxon>Bacteria</taxon>
        <taxon>Pseudomonadati</taxon>
        <taxon>Bacteroidota</taxon>
        <taxon>Chitinophagia</taxon>
        <taxon>Chitinophagales</taxon>
        <taxon>Chitinophagaceae</taxon>
        <taxon>Chitinophaga</taxon>
    </lineage>
</organism>
<evidence type="ECO:0000256" key="9">
    <source>
        <dbReference type="ARBA" id="ARBA00023277"/>
    </source>
</evidence>
<name>A0A291QVL2_9BACT</name>
<reference evidence="12 13" key="1">
    <citation type="submission" date="2017-10" db="EMBL/GenBank/DDBJ databases">
        <title>Paenichitinophaga pekingensis gen. nov., sp. nov., isolated from activated sludge.</title>
        <authorList>
            <person name="Jin D."/>
            <person name="Kong X."/>
            <person name="Deng Y."/>
            <person name="Bai Z."/>
        </authorList>
    </citation>
    <scope>NUCLEOTIDE SEQUENCE [LARGE SCALE GENOMIC DNA]</scope>
    <source>
        <strain evidence="12 13">13</strain>
    </source>
</reference>
<dbReference type="GO" id="GO:0004134">
    <property type="term" value="F:4-alpha-glucanotransferase activity"/>
    <property type="evidence" value="ECO:0007669"/>
    <property type="project" value="UniProtKB-EC"/>
</dbReference>
<dbReference type="SUPFAM" id="SSF49452">
    <property type="entry name" value="Starch-binding domain-like"/>
    <property type="match status" value="1"/>
</dbReference>
<dbReference type="Pfam" id="PF02446">
    <property type="entry name" value="Glyco_hydro_77"/>
    <property type="match status" value="1"/>
</dbReference>
<dbReference type="OrthoDB" id="9811841at2"/>
<dbReference type="GO" id="GO:0005737">
    <property type="term" value="C:cytoplasm"/>
    <property type="evidence" value="ECO:0007669"/>
    <property type="project" value="UniProtKB-SubCell"/>
</dbReference>
<keyword evidence="8 12" id="KW-0808">Transferase</keyword>
<keyword evidence="13" id="KW-1185">Reference proteome</keyword>
<keyword evidence="9" id="KW-0119">Carbohydrate metabolism</keyword>
<evidence type="ECO:0000256" key="3">
    <source>
        <dbReference type="ARBA" id="ARBA00005684"/>
    </source>
</evidence>
<dbReference type="SUPFAM" id="SSF51445">
    <property type="entry name" value="(Trans)glycosidases"/>
    <property type="match status" value="1"/>
</dbReference>
<dbReference type="PANTHER" id="PTHR32518">
    <property type="match status" value="1"/>
</dbReference>
<evidence type="ECO:0000313" key="13">
    <source>
        <dbReference type="Proteomes" id="UP000220133"/>
    </source>
</evidence>
<dbReference type="KEGG" id="cbae:COR50_12760"/>
<accession>A0A291QVL2</accession>
<evidence type="ECO:0000256" key="11">
    <source>
        <dbReference type="ARBA" id="ARBA00031501"/>
    </source>
</evidence>
<evidence type="ECO:0000256" key="8">
    <source>
        <dbReference type="ARBA" id="ARBA00022679"/>
    </source>
</evidence>
<evidence type="ECO:0000256" key="4">
    <source>
        <dbReference type="ARBA" id="ARBA00012560"/>
    </source>
</evidence>
<dbReference type="GO" id="GO:0030246">
    <property type="term" value="F:carbohydrate binding"/>
    <property type="evidence" value="ECO:0007669"/>
    <property type="project" value="InterPro"/>
</dbReference>
<evidence type="ECO:0000256" key="6">
    <source>
        <dbReference type="ARBA" id="ARBA00022490"/>
    </source>
</evidence>
<keyword evidence="7" id="KW-0328">Glycosyltransferase</keyword>
<keyword evidence="6" id="KW-0963">Cytoplasm</keyword>
<comment type="catalytic activity">
    <reaction evidence="1">
        <text>Transfers a segment of a (1-&gt;4)-alpha-D-glucan to a new position in an acceptor, which may be glucose or a (1-&gt;4)-alpha-D-glucan.</text>
        <dbReference type="EC" id="2.4.1.25"/>
    </reaction>
</comment>
<dbReference type="PANTHER" id="PTHR32518:SF3">
    <property type="entry name" value="4-ALPHA-GLUCANOTRANSFERASE"/>
    <property type="match status" value="1"/>
</dbReference>
<proteinExistence type="inferred from homology"/>
<evidence type="ECO:0000313" key="12">
    <source>
        <dbReference type="EMBL" id="ATL47967.1"/>
    </source>
</evidence>
<dbReference type="EC" id="2.4.1.25" evidence="4"/>
<evidence type="ECO:0000256" key="10">
    <source>
        <dbReference type="ARBA" id="ARBA00031423"/>
    </source>
</evidence>
<comment type="similarity">
    <text evidence="3">Belongs to the disproportionating enzyme family.</text>
</comment>
<dbReference type="RefSeq" id="WP_098194344.1">
    <property type="nucleotide sequence ID" value="NZ_CP023777.1"/>
</dbReference>
<dbReference type="InterPro" id="IPR013784">
    <property type="entry name" value="Carb-bd-like_fold"/>
</dbReference>
<protein>
    <recommendedName>
        <fullName evidence="5">4-alpha-glucanotransferase</fullName>
        <ecNumber evidence="4">2.4.1.25</ecNumber>
    </recommendedName>
    <alternativeName>
        <fullName evidence="10">Amylomaltase</fullName>
    </alternativeName>
    <alternativeName>
        <fullName evidence="11">Disproportionating enzyme</fullName>
    </alternativeName>
</protein>
<dbReference type="Gene3D" id="3.20.20.80">
    <property type="entry name" value="Glycosidases"/>
    <property type="match status" value="2"/>
</dbReference>
<evidence type="ECO:0000256" key="2">
    <source>
        <dbReference type="ARBA" id="ARBA00004496"/>
    </source>
</evidence>
<dbReference type="Gene3D" id="2.60.40.10">
    <property type="entry name" value="Immunoglobulins"/>
    <property type="match status" value="1"/>
</dbReference>
<gene>
    <name evidence="12" type="ORF">COR50_12760</name>
</gene>
<evidence type="ECO:0000256" key="1">
    <source>
        <dbReference type="ARBA" id="ARBA00000439"/>
    </source>
</evidence>
<evidence type="ECO:0000256" key="5">
    <source>
        <dbReference type="ARBA" id="ARBA00020295"/>
    </source>
</evidence>
<sequence>MLIKFYLRFSSKWGQQMLLVGSDPGLGNMNWHYAKTMQYLDENTWYIECNVETLAGEELVYQFALLEQGEILPSGQQFSCRLPGHEKEGMVLLDTWIAPRDFRNTLTKKMFPGILQPREVLSQQEPAKVTLEIIAPLLPAHINVCVLGELQDAIPWDVNHPLMMQHAGNGKYRAYIDKYHPGMQYKYALFDTKEAKLLRYEEGENRKLDLMLPGGMSLSAHDGFIRVPQYPWKGAGIVVPVFSLRTSNASGCGEFLDLIPLGDWAAACGFKLIQVLPVNDTGANLNWKDSYPYAAISVFALHPIYLDLHAVGLLPEDHPLQKDYTATKDRLNQMDSLDYEAVMSFKMQYLRAYFDINMASIVKEPAFLTWLEAQDWLHAYTAFCVLRDQVGDTKFDLWEFRTYREYIDNHGTAYTTGQLFYAFIQYQLHLQLELATKYLHGKGIILKGDIAIGVHPQSADVWTHPELFNRGFQAGAPPDLFAEKGQNWGFPTYNWDEMAKDGYHWWRRRLQLMSSYFDAYRVDHILGFFRIWQIPAKQVEGILGYFSPADAFKYEDFEAANIIFDRKRFCEPYINGKVLTGIFGNAAGQVKKAYLIEQYDGTFQLKPGLSDQRSVLDQFDEGNIPGSLLSGILQLLSNVLFIESVDENGFRYHPRFQLEDTLGFDELDIPTRYKLKQMHDDYYYQRSDATWRRSALLKLPALYHAADMLMCAEDLGMIPKSVTGVLNSLGILRLDIQRMPKNEGQVFANLSESDYLAVVAPGTHDVSVLRAWWKELTPTERARYSRDFLKLTGEVPAELEVNHLDTILQQHLQSPAMWCIFPIQDILAISSKWQFPDPSGERINIPSNAEHYWKYRVHVNLDSLIADKDFQATWQAKLKNVGRL</sequence>
<dbReference type="AlphaFoldDB" id="A0A291QVL2"/>
<dbReference type="EMBL" id="CP023777">
    <property type="protein sequence ID" value="ATL47967.1"/>
    <property type="molecule type" value="Genomic_DNA"/>
</dbReference>
<dbReference type="InterPro" id="IPR017853">
    <property type="entry name" value="GH"/>
</dbReference>
<dbReference type="InterPro" id="IPR013783">
    <property type="entry name" value="Ig-like_fold"/>
</dbReference>
<dbReference type="InterPro" id="IPR003385">
    <property type="entry name" value="Glyco_hydro_77"/>
</dbReference>
<dbReference type="Proteomes" id="UP000220133">
    <property type="component" value="Chromosome"/>
</dbReference>